<evidence type="ECO:0000259" key="2">
    <source>
        <dbReference type="Pfam" id="PF14378"/>
    </source>
</evidence>
<dbReference type="GO" id="GO:0016020">
    <property type="term" value="C:membrane"/>
    <property type="evidence" value="ECO:0007669"/>
    <property type="project" value="UniProtKB-SubCell"/>
</dbReference>
<feature type="transmembrane region" description="Helical" evidence="1">
    <location>
        <begin position="89"/>
        <end position="109"/>
    </location>
</feature>
<keyword evidence="1" id="KW-0472">Membrane</keyword>
<reference evidence="3 4" key="1">
    <citation type="submission" date="2020-08" db="EMBL/GenBank/DDBJ databases">
        <title>Clostridia isolated from Swiss meat.</title>
        <authorList>
            <person name="Wambui J."/>
            <person name="Stevens M.J.A."/>
            <person name="Stephan R."/>
        </authorList>
    </citation>
    <scope>NUCLEOTIDE SEQUENCE [LARGE SCALE GENOMIC DNA]</scope>
    <source>
        <strain evidence="3 4">CM001</strain>
    </source>
</reference>
<dbReference type="InterPro" id="IPR036938">
    <property type="entry name" value="PAP2/HPO_sf"/>
</dbReference>
<dbReference type="InterPro" id="IPR026841">
    <property type="entry name" value="Aur1/Ipt1"/>
</dbReference>
<evidence type="ECO:0000256" key="1">
    <source>
        <dbReference type="SAM" id="Phobius"/>
    </source>
</evidence>
<gene>
    <name evidence="3" type="ORF">H7E68_14895</name>
</gene>
<dbReference type="RefSeq" id="WP_185165128.1">
    <property type="nucleotide sequence ID" value="NZ_JACKWY010000010.1"/>
</dbReference>
<proteinExistence type="predicted"/>
<feature type="transmembrane region" description="Helical" evidence="1">
    <location>
        <begin position="164"/>
        <end position="182"/>
    </location>
</feature>
<evidence type="ECO:0000313" key="4">
    <source>
        <dbReference type="Proteomes" id="UP000585258"/>
    </source>
</evidence>
<keyword evidence="1" id="KW-0812">Transmembrane</keyword>
<feature type="domain" description="Inositolphosphotransferase Aur1/Ipt1" evidence="2">
    <location>
        <begin position="60"/>
        <end position="196"/>
    </location>
</feature>
<dbReference type="Proteomes" id="UP000585258">
    <property type="component" value="Unassembled WGS sequence"/>
</dbReference>
<dbReference type="EMBL" id="JACKWY010000010">
    <property type="protein sequence ID" value="MBB6715991.1"/>
    <property type="molecule type" value="Genomic_DNA"/>
</dbReference>
<protein>
    <submittedName>
        <fullName evidence="3">Phosphatase PAP2 family protein</fullName>
    </submittedName>
</protein>
<evidence type="ECO:0000313" key="3">
    <source>
        <dbReference type="EMBL" id="MBB6715991.1"/>
    </source>
</evidence>
<organism evidence="3 4">
    <name type="scientific">Clostridium gasigenes</name>
    <dbReference type="NCBI Taxonomy" id="94869"/>
    <lineage>
        <taxon>Bacteria</taxon>
        <taxon>Bacillati</taxon>
        <taxon>Bacillota</taxon>
        <taxon>Clostridia</taxon>
        <taxon>Eubacteriales</taxon>
        <taxon>Clostridiaceae</taxon>
        <taxon>Clostridium</taxon>
    </lineage>
</organism>
<name>A0A7X0SIB8_9CLOT</name>
<comment type="caution">
    <text evidence="3">The sequence shown here is derived from an EMBL/GenBank/DDBJ whole genome shotgun (WGS) entry which is preliminary data.</text>
</comment>
<dbReference type="SUPFAM" id="SSF48317">
    <property type="entry name" value="Acid phosphatase/Vanadium-dependent haloperoxidase"/>
    <property type="match status" value="1"/>
</dbReference>
<dbReference type="Pfam" id="PF14378">
    <property type="entry name" value="PAP2_3"/>
    <property type="match status" value="1"/>
</dbReference>
<dbReference type="AlphaFoldDB" id="A0A7X0SIB8"/>
<feature type="transmembrane region" description="Helical" evidence="1">
    <location>
        <begin position="62"/>
        <end position="82"/>
    </location>
</feature>
<feature type="transmembrane region" description="Helical" evidence="1">
    <location>
        <begin position="21"/>
        <end position="42"/>
    </location>
</feature>
<keyword evidence="1" id="KW-1133">Transmembrane helix</keyword>
<accession>A0A7X0SIB8</accession>
<sequence>MKTEYFKIIKKIKNVDIKSIDLVWFLLFPILNINYIVAANIVESGKNIELGFDRLIPFESIFIIPYIYWYIFITIGLIYILYKSRSEYIKVFIAITIGMSCCYVIYYIFPTQIIRPVVDKSNILNKLVNIIYLKDKPFNCFPSIHVLNTYFIMRYTKFEYNKKYFYYTQTVGVLIILSTVFIKQHFVLDIIASIILCEEIIFLINKIKSESLNKILDLPLRIKNRFDKNNEITY</sequence>